<name>A0A167GZA3_9GAMM</name>
<organism evidence="1 2">
    <name type="scientific">Pseudoalteromonas luteoviolacea NCIMB 1942</name>
    <dbReference type="NCBI Taxonomy" id="1365253"/>
    <lineage>
        <taxon>Bacteria</taxon>
        <taxon>Pseudomonadati</taxon>
        <taxon>Pseudomonadota</taxon>
        <taxon>Gammaproteobacteria</taxon>
        <taxon>Alteromonadales</taxon>
        <taxon>Pseudoalteromonadaceae</taxon>
        <taxon>Pseudoalteromonas</taxon>
    </lineage>
</organism>
<proteinExistence type="predicted"/>
<gene>
    <name evidence="1" type="ORF">N482_23565</name>
</gene>
<evidence type="ECO:0000313" key="1">
    <source>
        <dbReference type="EMBL" id="KZN57465.1"/>
    </source>
</evidence>
<evidence type="ECO:0000313" key="2">
    <source>
        <dbReference type="Proteomes" id="UP000076587"/>
    </source>
</evidence>
<dbReference type="PATRIC" id="fig|1365253.3.peg.652"/>
<comment type="caution">
    <text evidence="1">The sequence shown here is derived from an EMBL/GenBank/DDBJ whole genome shotgun (WGS) entry which is preliminary data.</text>
</comment>
<dbReference type="Proteomes" id="UP000076587">
    <property type="component" value="Unassembled WGS sequence"/>
</dbReference>
<sequence>MPLLIVLLLIYCLVICFILAVVINGHELTRFEKKVRAFLVTTKEESEVPDELYNKAYEIVMDLGEALESDNDLAKHDGVQMVLKRVEDFRDDSKDFNYQTHEETDPKPSLKVIK</sequence>
<dbReference type="AlphaFoldDB" id="A0A167GZA3"/>
<accession>A0A167GZA3</accession>
<protein>
    <submittedName>
        <fullName evidence="1">Uncharacterized protein</fullName>
    </submittedName>
</protein>
<dbReference type="OrthoDB" id="6292653at2"/>
<reference evidence="1 2" key="1">
    <citation type="submission" date="2013-07" db="EMBL/GenBank/DDBJ databases">
        <title>Comparative Genomic and Metabolomic Analysis of Twelve Strains of Pseudoalteromonas luteoviolacea.</title>
        <authorList>
            <person name="Vynne N.G."/>
            <person name="Mansson M."/>
            <person name="Gram L."/>
        </authorList>
    </citation>
    <scope>NUCLEOTIDE SEQUENCE [LARGE SCALE GENOMIC DNA]</scope>
    <source>
        <strain evidence="1 2">NCIMB 1942</strain>
    </source>
</reference>
<dbReference type="EMBL" id="AUXT01000027">
    <property type="protein sequence ID" value="KZN57465.1"/>
    <property type="molecule type" value="Genomic_DNA"/>
</dbReference>
<dbReference type="RefSeq" id="WP_063375663.1">
    <property type="nucleotide sequence ID" value="NZ_AUXT01000027.1"/>
</dbReference>